<comment type="subcellular location">
    <subcellularLocation>
        <location evidence="1">Cytoplasm</location>
        <location evidence="1">Cytoskeleton</location>
    </subcellularLocation>
</comment>
<evidence type="ECO:0000256" key="6">
    <source>
        <dbReference type="SAM" id="MobiDB-lite"/>
    </source>
</evidence>
<evidence type="ECO:0000256" key="5">
    <source>
        <dbReference type="ARBA" id="ARBA00023212"/>
    </source>
</evidence>
<dbReference type="InterPro" id="IPR022083">
    <property type="entry name" value="KBP"/>
</dbReference>
<dbReference type="Pfam" id="PF12309">
    <property type="entry name" value="KBP_C"/>
    <property type="match status" value="1"/>
</dbReference>
<dbReference type="EMBL" id="RQTK01000988">
    <property type="protein sequence ID" value="RUS72998.1"/>
    <property type="molecule type" value="Genomic_DNA"/>
</dbReference>
<dbReference type="Proteomes" id="UP000271974">
    <property type="component" value="Unassembled WGS sequence"/>
</dbReference>
<dbReference type="PANTHER" id="PTHR46321:SF1">
    <property type="entry name" value="KIF-BINDING PROTEIN"/>
    <property type="match status" value="1"/>
</dbReference>
<evidence type="ECO:0000256" key="2">
    <source>
        <dbReference type="ARBA" id="ARBA00010305"/>
    </source>
</evidence>
<evidence type="ECO:0000256" key="4">
    <source>
        <dbReference type="ARBA" id="ARBA00022490"/>
    </source>
</evidence>
<dbReference type="GO" id="GO:1990535">
    <property type="term" value="P:neuron projection maintenance"/>
    <property type="evidence" value="ECO:0007669"/>
    <property type="project" value="TreeGrafter"/>
</dbReference>
<evidence type="ECO:0000313" key="7">
    <source>
        <dbReference type="EMBL" id="RUS72998.1"/>
    </source>
</evidence>
<proteinExistence type="inferred from homology"/>
<dbReference type="GO" id="GO:0005856">
    <property type="term" value="C:cytoskeleton"/>
    <property type="evidence" value="ECO:0007669"/>
    <property type="project" value="UniProtKB-SubCell"/>
</dbReference>
<dbReference type="AlphaFoldDB" id="A0A433SV05"/>
<dbReference type="GO" id="GO:0021952">
    <property type="term" value="P:central nervous system projection neuron axonogenesis"/>
    <property type="evidence" value="ECO:0007669"/>
    <property type="project" value="TreeGrafter"/>
</dbReference>
<organism evidence="7 8">
    <name type="scientific">Elysia chlorotica</name>
    <name type="common">Eastern emerald elysia</name>
    <name type="synonym">Sea slug</name>
    <dbReference type="NCBI Taxonomy" id="188477"/>
    <lineage>
        <taxon>Eukaryota</taxon>
        <taxon>Metazoa</taxon>
        <taxon>Spiralia</taxon>
        <taxon>Lophotrochozoa</taxon>
        <taxon>Mollusca</taxon>
        <taxon>Gastropoda</taxon>
        <taxon>Heterobranchia</taxon>
        <taxon>Euthyneura</taxon>
        <taxon>Panpulmonata</taxon>
        <taxon>Sacoglossa</taxon>
        <taxon>Placobranchoidea</taxon>
        <taxon>Plakobranchidae</taxon>
        <taxon>Elysia</taxon>
    </lineage>
</organism>
<evidence type="ECO:0000256" key="1">
    <source>
        <dbReference type="ARBA" id="ARBA00004245"/>
    </source>
</evidence>
<comment type="similarity">
    <text evidence="2">Belongs to the KIF-binding protein family.</text>
</comment>
<feature type="region of interest" description="Disordered" evidence="6">
    <location>
        <begin position="330"/>
        <end position="358"/>
    </location>
</feature>
<dbReference type="PANTHER" id="PTHR46321">
    <property type="entry name" value="KIF1-BINDING PROTEIN"/>
    <property type="match status" value="1"/>
</dbReference>
<reference evidence="7 8" key="1">
    <citation type="submission" date="2019-01" db="EMBL/GenBank/DDBJ databases">
        <title>A draft genome assembly of the solar-powered sea slug Elysia chlorotica.</title>
        <authorList>
            <person name="Cai H."/>
            <person name="Li Q."/>
            <person name="Fang X."/>
            <person name="Li J."/>
            <person name="Curtis N.E."/>
            <person name="Altenburger A."/>
            <person name="Shibata T."/>
            <person name="Feng M."/>
            <person name="Maeda T."/>
            <person name="Schwartz J.A."/>
            <person name="Shigenobu S."/>
            <person name="Lundholm N."/>
            <person name="Nishiyama T."/>
            <person name="Yang H."/>
            <person name="Hasebe M."/>
            <person name="Li S."/>
            <person name="Pierce S.K."/>
            <person name="Wang J."/>
        </authorList>
    </citation>
    <scope>NUCLEOTIDE SEQUENCE [LARGE SCALE GENOMIC DNA]</scope>
    <source>
        <strain evidence="7">EC2010</strain>
        <tissue evidence="7">Whole organism of an adult</tissue>
    </source>
</reference>
<keyword evidence="5" id="KW-0206">Cytoskeleton</keyword>
<keyword evidence="8" id="KW-1185">Reference proteome</keyword>
<dbReference type="SUPFAM" id="SSF48452">
    <property type="entry name" value="TPR-like"/>
    <property type="match status" value="1"/>
</dbReference>
<dbReference type="OrthoDB" id="409897at2759"/>
<dbReference type="GO" id="GO:0000226">
    <property type="term" value="P:microtubule cytoskeleton organization"/>
    <property type="evidence" value="ECO:0007669"/>
    <property type="project" value="TreeGrafter"/>
</dbReference>
<keyword evidence="4" id="KW-0963">Cytoplasm</keyword>
<dbReference type="InterPro" id="IPR011990">
    <property type="entry name" value="TPR-like_helical_dom_sf"/>
</dbReference>
<name>A0A433SV05_ELYCH</name>
<protein>
    <recommendedName>
        <fullName evidence="3">KIF-binding protein</fullName>
    </recommendedName>
</protein>
<accession>A0A433SV05</accession>
<comment type="caution">
    <text evidence="7">The sequence shown here is derived from an EMBL/GenBank/DDBJ whole genome shotgun (WGS) entry which is preliminary data.</text>
</comment>
<dbReference type="Gene3D" id="1.25.40.10">
    <property type="entry name" value="Tetratricopeptide repeat domain"/>
    <property type="match status" value="1"/>
</dbReference>
<evidence type="ECO:0000256" key="3">
    <source>
        <dbReference type="ARBA" id="ARBA00016840"/>
    </source>
</evidence>
<evidence type="ECO:0000313" key="8">
    <source>
        <dbReference type="Proteomes" id="UP000271974"/>
    </source>
</evidence>
<sequence length="616" mass="71548">MAAKRMRVELGDEITETYSKAKFLTDVEAKNDPEDEPYRSKYRARELYKELSVKLKDKQSSSEISDSDKQTISYLILVIDQLLGLNYIECEELSEGEDYLTSCLKTIEENQLVNSISLHITTLNHLGILWSERRDYKKALKYLQNSEALYHNYKKEIGDAPESALEVLEPLEGDESEQAHLRCLQFESVHTHTLYYLAQVFAKLEQNSLSAQYCHMTLDRQLRAGDYDPVDWALNAATLSQYYLIAERFSEARHCLASASLIFSSAKKNPETLNEQELELQTQRDADIERSWIKYGLNLLEASRDAMFDKIENQKGLEEALEGDEVVKEDHNADKKANTSQPTDAVSGEDNQIERESEEKDFKEFDLELTCYEELVTDKHVMTFEDARRIFLFVVDRTTNARKFYSLDSHASDAVEIIQDHSRAYKLLAFFEIDMVRQSRMHKRRVDMLTDLLKELNPRHYLLVCRQIMFELAEVYSEMANVKLTLIEMERLRPNPHYTSKINKLIQLSIDNYQAYIDSLKNGKPELPEEFPEGDVRPALVAFFCMGRLYSKMLEANPTRRLSLMAKSLECYKFLVDYCDKNSSSRELVSSEYDICKEMVSLIPLKMAKFRAENDM</sequence>
<gene>
    <name evidence="7" type="ORF">EGW08_019246</name>
</gene>